<keyword evidence="9" id="KW-0472">Membrane</keyword>
<evidence type="ECO:0000256" key="8">
    <source>
        <dbReference type="ARBA" id="ARBA00023014"/>
    </source>
</evidence>
<dbReference type="PROSITE" id="PS51296">
    <property type="entry name" value="RIESKE"/>
    <property type="match status" value="1"/>
</dbReference>
<evidence type="ECO:0000256" key="1">
    <source>
        <dbReference type="ARBA" id="ARBA00004167"/>
    </source>
</evidence>
<name>A0ABM1IE39_POLDO</name>
<dbReference type="InterPro" id="IPR005805">
    <property type="entry name" value="Rieske_Fe-S_prot_C"/>
</dbReference>
<feature type="domain" description="Rieske" evidence="13">
    <location>
        <begin position="165"/>
        <end position="234"/>
    </location>
</feature>
<keyword evidence="7" id="KW-0408">Iron</keyword>
<keyword evidence="14" id="KW-1185">Reference proteome</keyword>
<evidence type="ECO:0000256" key="2">
    <source>
        <dbReference type="ARBA" id="ARBA00010651"/>
    </source>
</evidence>
<evidence type="ECO:0000256" key="11">
    <source>
        <dbReference type="RuleBase" id="RU004494"/>
    </source>
</evidence>
<comment type="catalytic activity">
    <reaction evidence="11">
        <text>a quinol + 2 Fe(III)-[cytochrome c](out) = a quinone + 2 Fe(II)-[cytochrome c](out) + 2 H(+)(out)</text>
        <dbReference type="Rhea" id="RHEA:11484"/>
        <dbReference type="Rhea" id="RHEA-COMP:10350"/>
        <dbReference type="Rhea" id="RHEA-COMP:14399"/>
        <dbReference type="ChEBI" id="CHEBI:15378"/>
        <dbReference type="ChEBI" id="CHEBI:24646"/>
        <dbReference type="ChEBI" id="CHEBI:29033"/>
        <dbReference type="ChEBI" id="CHEBI:29034"/>
        <dbReference type="ChEBI" id="CHEBI:132124"/>
        <dbReference type="EC" id="7.1.1.8"/>
    </reaction>
</comment>
<protein>
    <recommendedName>
        <fullName evidence="11">Cytochrome b-c1 complex subunit Rieske, mitochondrial</fullName>
        <ecNumber evidence="11">7.1.1.8</ecNumber>
    </recommendedName>
</protein>
<dbReference type="InterPro" id="IPR017941">
    <property type="entry name" value="Rieske_2Fe-2S"/>
</dbReference>
<dbReference type="PANTHER" id="PTHR10134">
    <property type="entry name" value="CYTOCHROME B-C1 COMPLEX SUBUNIT RIESKE, MITOCHONDRIAL"/>
    <property type="match status" value="1"/>
</dbReference>
<evidence type="ECO:0000256" key="9">
    <source>
        <dbReference type="ARBA" id="ARBA00023136"/>
    </source>
</evidence>
<keyword evidence="8" id="KW-0411">Iron-sulfur</keyword>
<dbReference type="CDD" id="cd03470">
    <property type="entry name" value="Rieske_cytochrome_bc1"/>
    <property type="match status" value="1"/>
</dbReference>
<dbReference type="RefSeq" id="XP_015178476.1">
    <property type="nucleotide sequence ID" value="XM_015322990.1"/>
</dbReference>
<dbReference type="InterPro" id="IPR004192">
    <property type="entry name" value="Rieske_TM"/>
</dbReference>
<organism evidence="14 15">
    <name type="scientific">Polistes dominula</name>
    <name type="common">European paper wasp</name>
    <name type="synonym">Vespa dominula</name>
    <dbReference type="NCBI Taxonomy" id="743375"/>
    <lineage>
        <taxon>Eukaryota</taxon>
        <taxon>Metazoa</taxon>
        <taxon>Ecdysozoa</taxon>
        <taxon>Arthropoda</taxon>
        <taxon>Hexapoda</taxon>
        <taxon>Insecta</taxon>
        <taxon>Pterygota</taxon>
        <taxon>Neoptera</taxon>
        <taxon>Endopterygota</taxon>
        <taxon>Hymenoptera</taxon>
        <taxon>Apocrita</taxon>
        <taxon>Aculeata</taxon>
        <taxon>Vespoidea</taxon>
        <taxon>Vespidae</taxon>
        <taxon>Polistinae</taxon>
        <taxon>Polistini</taxon>
        <taxon>Polistes</taxon>
    </lineage>
</organism>
<comment type="cofactor">
    <cofactor evidence="11">
        <name>[2Fe-2S] cluster</name>
        <dbReference type="ChEBI" id="CHEBI:190135"/>
    </cofactor>
    <text evidence="11">Binds 1 [2Fe-2S] cluster per subunit.</text>
</comment>
<keyword evidence="12" id="KW-0496">Mitochondrion</keyword>
<evidence type="ECO:0000313" key="15">
    <source>
        <dbReference type="RefSeq" id="XP_015178476.1"/>
    </source>
</evidence>
<keyword evidence="6" id="KW-1133">Transmembrane helix</keyword>
<comment type="subcellular location">
    <subcellularLocation>
        <location evidence="1">Membrane</location>
        <topology evidence="1">Single-pass membrane protein</topology>
    </subcellularLocation>
    <subcellularLocation>
        <location evidence="12">Mitochondrion inner membrane</location>
    </subcellularLocation>
</comment>
<evidence type="ECO:0000256" key="12">
    <source>
        <dbReference type="RuleBase" id="RU004495"/>
    </source>
</evidence>
<evidence type="ECO:0000256" key="3">
    <source>
        <dbReference type="ARBA" id="ARBA00022692"/>
    </source>
</evidence>
<evidence type="ECO:0000256" key="6">
    <source>
        <dbReference type="ARBA" id="ARBA00022989"/>
    </source>
</evidence>
<reference evidence="15" key="1">
    <citation type="submission" date="2025-08" db="UniProtKB">
        <authorList>
            <consortium name="RefSeq"/>
        </authorList>
    </citation>
    <scope>IDENTIFICATION</scope>
    <source>
        <tissue evidence="15">Whole body</tissue>
    </source>
</reference>
<gene>
    <name evidence="15" type="primary">LOC107067454</name>
</gene>
<dbReference type="Gene3D" id="2.102.10.10">
    <property type="entry name" value="Rieske [2Fe-2S] iron-sulphur domain"/>
    <property type="match status" value="1"/>
</dbReference>
<keyword evidence="12" id="KW-0679">Respiratory chain</keyword>
<dbReference type="Proteomes" id="UP000694924">
    <property type="component" value="Unplaced"/>
</dbReference>
<dbReference type="InterPro" id="IPR014349">
    <property type="entry name" value="Rieske_Fe-S_prot"/>
</dbReference>
<dbReference type="Pfam" id="PF00355">
    <property type="entry name" value="Rieske"/>
    <property type="match status" value="1"/>
</dbReference>
<accession>A0ABM1IE39</accession>
<dbReference type="PRINTS" id="PR00162">
    <property type="entry name" value="RIESKE"/>
</dbReference>
<dbReference type="Pfam" id="PF02921">
    <property type="entry name" value="UCR_TM"/>
    <property type="match status" value="1"/>
</dbReference>
<dbReference type="GeneID" id="107067454"/>
<keyword evidence="10" id="KW-1015">Disulfide bond</keyword>
<keyword evidence="11" id="KW-0813">Transport</keyword>
<evidence type="ECO:0000259" key="13">
    <source>
        <dbReference type="PROSITE" id="PS51296"/>
    </source>
</evidence>
<comment type="miscellaneous">
    <text evidence="11">The Rieske protein is a high potential 2Fe-2S protein.</text>
</comment>
<sequence length="236" mass="26785">MMILVNTIINLTSKIVKKKKCFTSLHIYKSVPFVNCNTNRYCYTNMQLPECKEREAELKENKKIVHSNEDQKCSNYIASFVTGVASMYIFKSHLLHYIMFLAPSRAETVIAQTEATLTNIPEGKVSIVKWRGKPVFIYHRTQNIIEQERNVNLSILRDPQTDEERVKKPEWLIVVGICTHLGCIPIANAGIIPGGFFCPCHGSHFDGSGRIRKGPAPTNLDVPEYKFINDDNIIIG</sequence>
<evidence type="ECO:0000256" key="4">
    <source>
        <dbReference type="ARBA" id="ARBA00022714"/>
    </source>
</evidence>
<evidence type="ECO:0000256" key="10">
    <source>
        <dbReference type="ARBA" id="ARBA00023157"/>
    </source>
</evidence>
<keyword evidence="4" id="KW-0001">2Fe-2S</keyword>
<dbReference type="InterPro" id="IPR036922">
    <property type="entry name" value="Rieske_2Fe-2S_sf"/>
</dbReference>
<comment type="similarity">
    <text evidence="2">Belongs to the Rieske iron-sulfur protein family.</text>
</comment>
<dbReference type="SUPFAM" id="SSF50022">
    <property type="entry name" value="ISP domain"/>
    <property type="match status" value="1"/>
</dbReference>
<proteinExistence type="inferred from homology"/>
<dbReference type="EC" id="7.1.1.8" evidence="11"/>
<dbReference type="InterPro" id="IPR006317">
    <property type="entry name" value="Ubiquinol_cyt_c_Rdtase_Fe-S-su"/>
</dbReference>
<keyword evidence="5" id="KW-0479">Metal-binding</keyword>
<keyword evidence="11" id="KW-0249">Electron transport</keyword>
<evidence type="ECO:0000313" key="14">
    <source>
        <dbReference type="Proteomes" id="UP000694924"/>
    </source>
</evidence>
<dbReference type="NCBIfam" id="TIGR01416">
    <property type="entry name" value="Rieske_proteo"/>
    <property type="match status" value="1"/>
</dbReference>
<evidence type="ECO:0000256" key="7">
    <source>
        <dbReference type="ARBA" id="ARBA00023004"/>
    </source>
</evidence>
<evidence type="ECO:0000256" key="5">
    <source>
        <dbReference type="ARBA" id="ARBA00022723"/>
    </source>
</evidence>
<keyword evidence="3" id="KW-0812">Transmembrane</keyword>